<dbReference type="GO" id="GO:0005975">
    <property type="term" value="P:carbohydrate metabolic process"/>
    <property type="evidence" value="ECO:0007669"/>
    <property type="project" value="InterPro"/>
</dbReference>
<keyword evidence="3" id="KW-0378">Hydrolase</keyword>
<dbReference type="SUPFAM" id="SSF48208">
    <property type="entry name" value="Six-hairpin glycosidases"/>
    <property type="match status" value="1"/>
</dbReference>
<organism evidence="3 4">
    <name type="scientific">Halapricum desulfuricans</name>
    <dbReference type="NCBI Taxonomy" id="2841257"/>
    <lineage>
        <taxon>Archaea</taxon>
        <taxon>Methanobacteriati</taxon>
        <taxon>Methanobacteriota</taxon>
        <taxon>Stenosarchaea group</taxon>
        <taxon>Halobacteria</taxon>
        <taxon>Halobacteriales</taxon>
        <taxon>Haloarculaceae</taxon>
        <taxon>Halapricum</taxon>
    </lineage>
</organism>
<dbReference type="AlphaFoldDB" id="A0A897NMC6"/>
<sequence>MTLRSALDDYKRTRNDARVFPGERRSTTGTFSGLDERLVYVDQDGWHRDYSYPISGLSGVNRSRFGIELLDGTTWLGDLETVEHGYVDDTALVRTVHEAGDYTVTQYDLTLGAVHLTRFELEGELPTDPTLQAFFDLTPERQESRLGKLEYENTLEIHHRRQSNLVTATTGLENVFGQLPEQFDELVTGTETVSFPRAKTGGQKYEDALLNGTVALEIPFDVEQTDSETIATTTVGSLLLDLDGTAREDGLTTVHETASEHDSVAALRAAAETQASITVPDDTPRREVAVDDLRVLSLLAAESGAHIAGPDPDPFYVYTGGYGYTWFRDDSEIARYLLEADQRLGIGLEDWFADSADFYMETQLEDGSWPHRVWAHDGSIAPGWAHARLEAGDDVDYQADQTGSVASFLATYLRLGNPSDPDAIESALERALDGLDSTLEDDGLPIECQNAWENMTGRFVHTAATFLQGYAAIARAPVSDSLRERAREGANAVYDGLDQLWSDQNDVFALRIDPDGDLDARLDSGSFALAEAHREYAAIGSIGERRIDRLVAHFETTLDGLWRETDSIAGLYRFEDDEWRRRVQDDEKVWTVSTAWGANATTQLAALLADRADTRADEFYAEARTLFDEIDTGGSLVMDNGYLPEQLFDDGTPDCATPLGWPHAIRLATVAQLTTAGELAQ</sequence>
<dbReference type="GeneID" id="68858787"/>
<gene>
    <name evidence="3" type="primary">sGA12</name>
    <name evidence="3" type="ORF">HSEST_2155</name>
</gene>
<dbReference type="InterPro" id="IPR008928">
    <property type="entry name" value="6-hairpin_glycosidase_sf"/>
</dbReference>
<reference evidence="3 4" key="1">
    <citation type="submission" date="2020-11" db="EMBL/GenBank/DDBJ databases">
        <title>Carbohydrate-dependent, anaerobic sulfur respiration: A novel catabolism in halophilic archaea.</title>
        <authorList>
            <person name="Sorokin D.Y."/>
            <person name="Messina E."/>
            <person name="Smedile F."/>
            <person name="La Cono V."/>
            <person name="Hallsworth J.E."/>
            <person name="Yakimov M.M."/>
        </authorList>
    </citation>
    <scope>NUCLEOTIDE SEQUENCE [LARGE SCALE GENOMIC DNA]</scope>
    <source>
        <strain evidence="3 4">HSR-Est</strain>
    </source>
</reference>
<dbReference type="EMBL" id="CP064791">
    <property type="protein sequence ID" value="QSG15670.1"/>
    <property type="molecule type" value="Genomic_DNA"/>
</dbReference>
<comment type="similarity">
    <text evidence="1">Belongs to the glycosyl hydrolase 15 family.</text>
</comment>
<accession>A0A897NMC6</accession>
<dbReference type="Pfam" id="PF25978">
    <property type="entry name" value="DUF7997"/>
    <property type="match status" value="1"/>
</dbReference>
<proteinExistence type="inferred from homology"/>
<keyword evidence="4" id="KW-1185">Reference proteome</keyword>
<dbReference type="RefSeq" id="WP_229120927.1">
    <property type="nucleotide sequence ID" value="NZ_CP064791.1"/>
</dbReference>
<evidence type="ECO:0000313" key="3">
    <source>
        <dbReference type="EMBL" id="QSG15670.1"/>
    </source>
</evidence>
<dbReference type="InterPro" id="IPR012341">
    <property type="entry name" value="6hp_glycosidase-like_sf"/>
</dbReference>
<dbReference type="PANTHER" id="PTHR31616">
    <property type="entry name" value="TREHALASE"/>
    <property type="match status" value="1"/>
</dbReference>
<dbReference type="PANTHER" id="PTHR31616:SF0">
    <property type="entry name" value="GLUCAN 1,4-ALPHA-GLUCOSIDASE"/>
    <property type="match status" value="1"/>
</dbReference>
<evidence type="ECO:0000256" key="1">
    <source>
        <dbReference type="ARBA" id="ARBA00006188"/>
    </source>
</evidence>
<dbReference type="Gene3D" id="1.50.10.10">
    <property type="match status" value="1"/>
</dbReference>
<name>A0A897NMC6_9EURY</name>
<dbReference type="InterPro" id="IPR058310">
    <property type="entry name" value="DUF7997"/>
</dbReference>
<evidence type="ECO:0000313" key="4">
    <source>
        <dbReference type="Proteomes" id="UP000663292"/>
    </source>
</evidence>
<feature type="domain" description="DUF7997" evidence="2">
    <location>
        <begin position="1"/>
        <end position="248"/>
    </location>
</feature>
<dbReference type="Proteomes" id="UP000663292">
    <property type="component" value="Chromosome"/>
</dbReference>
<evidence type="ECO:0000259" key="2">
    <source>
        <dbReference type="Pfam" id="PF25978"/>
    </source>
</evidence>
<dbReference type="GO" id="GO:0004553">
    <property type="term" value="F:hydrolase activity, hydrolyzing O-glycosyl compounds"/>
    <property type="evidence" value="ECO:0007669"/>
    <property type="project" value="TreeGrafter"/>
</dbReference>
<protein>
    <submittedName>
        <fullName evidence="3">Glycosyl hydrolase family 15</fullName>
    </submittedName>
</protein>